<dbReference type="AlphaFoldDB" id="A0A0D9XDY8"/>
<accession>A0A0D9XDY8</accession>
<evidence type="ECO:0000256" key="1">
    <source>
        <dbReference type="SAM" id="MobiDB-lite"/>
    </source>
</evidence>
<organism evidence="2 3">
    <name type="scientific">Leersia perrieri</name>
    <dbReference type="NCBI Taxonomy" id="77586"/>
    <lineage>
        <taxon>Eukaryota</taxon>
        <taxon>Viridiplantae</taxon>
        <taxon>Streptophyta</taxon>
        <taxon>Embryophyta</taxon>
        <taxon>Tracheophyta</taxon>
        <taxon>Spermatophyta</taxon>
        <taxon>Magnoliopsida</taxon>
        <taxon>Liliopsida</taxon>
        <taxon>Poales</taxon>
        <taxon>Poaceae</taxon>
        <taxon>BOP clade</taxon>
        <taxon>Oryzoideae</taxon>
        <taxon>Oryzeae</taxon>
        <taxon>Oryzinae</taxon>
        <taxon>Leersia</taxon>
    </lineage>
</organism>
<sequence length="82" mass="8945">MWVHVKLKVNASGKELTRSRLPRSSPPGTKPGPPALSHRRLRPSRCWPQTRSPVAKKGASEPDRLTVLLSVAPVSIVAKFAV</sequence>
<name>A0A0D9XDY8_9ORYZ</name>
<evidence type="ECO:0000313" key="3">
    <source>
        <dbReference type="Proteomes" id="UP000032180"/>
    </source>
</evidence>
<reference evidence="3" key="2">
    <citation type="submission" date="2013-12" db="EMBL/GenBank/DDBJ databases">
        <authorList>
            <person name="Yu Y."/>
            <person name="Lee S."/>
            <person name="de Baynast K."/>
            <person name="Wissotski M."/>
            <person name="Liu L."/>
            <person name="Talag J."/>
            <person name="Goicoechea J."/>
            <person name="Angelova A."/>
            <person name="Jetty R."/>
            <person name="Kudrna D."/>
            <person name="Golser W."/>
            <person name="Rivera L."/>
            <person name="Zhang J."/>
            <person name="Wing R."/>
        </authorList>
    </citation>
    <scope>NUCLEOTIDE SEQUENCE</scope>
</reference>
<dbReference type="HOGENOM" id="CLU_2561616_0_0_1"/>
<dbReference type="Gramene" id="LPERR09G07780.1">
    <property type="protein sequence ID" value="LPERR09G07780.1"/>
    <property type="gene ID" value="LPERR09G07780"/>
</dbReference>
<proteinExistence type="predicted"/>
<keyword evidence="3" id="KW-1185">Reference proteome</keyword>
<dbReference type="EnsemblPlants" id="LPERR09G07780.1">
    <property type="protein sequence ID" value="LPERR09G07780.1"/>
    <property type="gene ID" value="LPERR09G07780"/>
</dbReference>
<evidence type="ECO:0000313" key="2">
    <source>
        <dbReference type="EnsemblPlants" id="LPERR09G07780.1"/>
    </source>
</evidence>
<reference evidence="2 3" key="1">
    <citation type="submission" date="2012-08" db="EMBL/GenBank/DDBJ databases">
        <title>Oryza genome evolution.</title>
        <authorList>
            <person name="Wing R.A."/>
        </authorList>
    </citation>
    <scope>NUCLEOTIDE SEQUENCE</scope>
</reference>
<feature type="region of interest" description="Disordered" evidence="1">
    <location>
        <begin position="9"/>
        <end position="62"/>
    </location>
</feature>
<reference evidence="2" key="3">
    <citation type="submission" date="2015-04" db="UniProtKB">
        <authorList>
            <consortium name="EnsemblPlants"/>
        </authorList>
    </citation>
    <scope>IDENTIFICATION</scope>
</reference>
<dbReference type="Proteomes" id="UP000032180">
    <property type="component" value="Chromosome 9"/>
</dbReference>
<protein>
    <submittedName>
        <fullName evidence="2">Uncharacterized protein</fullName>
    </submittedName>
</protein>
<feature type="compositionally biased region" description="Pro residues" evidence="1">
    <location>
        <begin position="24"/>
        <end position="34"/>
    </location>
</feature>